<dbReference type="InterPro" id="IPR013974">
    <property type="entry name" value="SAF"/>
</dbReference>
<evidence type="ECO:0000256" key="2">
    <source>
        <dbReference type="ARBA" id="ARBA00022729"/>
    </source>
</evidence>
<dbReference type="InterPro" id="IPR039246">
    <property type="entry name" value="Flagellar_FlgA"/>
</dbReference>
<dbReference type="SMART" id="SM00858">
    <property type="entry name" value="SAF"/>
    <property type="match status" value="1"/>
</dbReference>
<dbReference type="CDD" id="cd11614">
    <property type="entry name" value="SAF_CpaB_FlgA_like"/>
    <property type="match status" value="1"/>
</dbReference>
<dbReference type="Gene3D" id="3.90.1210.10">
    <property type="entry name" value="Antifreeze-like/N-acetylneuraminic acid synthase C-terminal domain"/>
    <property type="match status" value="1"/>
</dbReference>
<keyword evidence="6" id="KW-0282">Flagellum</keyword>
<comment type="subcellular location">
    <subcellularLocation>
        <location evidence="1">Periplasm</location>
    </subcellularLocation>
</comment>
<evidence type="ECO:0000256" key="3">
    <source>
        <dbReference type="ARBA" id="ARBA00022764"/>
    </source>
</evidence>
<feature type="signal peptide" evidence="4">
    <location>
        <begin position="1"/>
        <end position="25"/>
    </location>
</feature>
<dbReference type="Gene3D" id="2.30.30.760">
    <property type="match status" value="1"/>
</dbReference>
<protein>
    <submittedName>
        <fullName evidence="6">Flagella basal body P-ring formation protein FlgA</fullName>
    </submittedName>
</protein>
<gene>
    <name evidence="6" type="ORF">B7Y86_00035</name>
</gene>
<dbReference type="Pfam" id="PF13144">
    <property type="entry name" value="ChapFlgA"/>
    <property type="match status" value="1"/>
</dbReference>
<dbReference type="PANTHER" id="PTHR36307:SF1">
    <property type="entry name" value="FLAGELLA BASAL BODY P-RING FORMATION PROTEIN FLGA"/>
    <property type="match status" value="1"/>
</dbReference>
<keyword evidence="2 4" id="KW-0732">Signal</keyword>
<evidence type="ECO:0000313" key="6">
    <source>
        <dbReference type="EMBL" id="OYX58865.1"/>
    </source>
</evidence>
<feature type="domain" description="SAF" evidence="5">
    <location>
        <begin position="124"/>
        <end position="186"/>
    </location>
</feature>
<dbReference type="AlphaFoldDB" id="A0A258HPE0"/>
<evidence type="ECO:0000259" key="5">
    <source>
        <dbReference type="SMART" id="SM00858"/>
    </source>
</evidence>
<dbReference type="GO" id="GO:0044780">
    <property type="term" value="P:bacterial-type flagellum assembly"/>
    <property type="evidence" value="ECO:0007669"/>
    <property type="project" value="InterPro"/>
</dbReference>
<keyword evidence="3" id="KW-0574">Periplasm</keyword>
<sequence length="265" mass="26469">MIRLLSPILTLGVAALALVASPALADPVMLRANPVDDDGRVTLGDIFDGAGSASGVVVANRAGPSVVFEAGQLQTMASRAGLQWANPQGLRRVVVRNAALAPGAAAPTTAGAAAAPAATRGATTEVLTWARNLAAGDVVQPEDVIWSTVQAHLAQGGSPSDAEQVIGLSARRALRAGAVVGARDLVSPRVIARNDMVEVAFIAGGVRLTVTGRATRDAAVGEPVPILNTTSGRTIDAVASGPGQALAGAGARAAAASNQFARQGM</sequence>
<name>A0A258HPE0_9CAUL</name>
<proteinExistence type="predicted"/>
<organism evidence="6 7">
    <name type="scientific">Brevundimonas subvibrioides</name>
    <dbReference type="NCBI Taxonomy" id="74313"/>
    <lineage>
        <taxon>Bacteria</taxon>
        <taxon>Pseudomonadati</taxon>
        <taxon>Pseudomonadota</taxon>
        <taxon>Alphaproteobacteria</taxon>
        <taxon>Caulobacterales</taxon>
        <taxon>Caulobacteraceae</taxon>
        <taxon>Brevundimonas</taxon>
    </lineage>
</organism>
<evidence type="ECO:0000256" key="4">
    <source>
        <dbReference type="SAM" id="SignalP"/>
    </source>
</evidence>
<dbReference type="PANTHER" id="PTHR36307">
    <property type="entry name" value="FLAGELLA BASAL BODY P-RING FORMATION PROTEIN FLGA"/>
    <property type="match status" value="1"/>
</dbReference>
<evidence type="ECO:0000256" key="1">
    <source>
        <dbReference type="ARBA" id="ARBA00004418"/>
    </source>
</evidence>
<keyword evidence="6" id="KW-0966">Cell projection</keyword>
<feature type="chain" id="PRO_5013078983" evidence="4">
    <location>
        <begin position="26"/>
        <end position="265"/>
    </location>
</feature>
<keyword evidence="6" id="KW-0969">Cilium</keyword>
<comment type="caution">
    <text evidence="6">The sequence shown here is derived from an EMBL/GenBank/DDBJ whole genome shotgun (WGS) entry which is preliminary data.</text>
</comment>
<dbReference type="Proteomes" id="UP000216147">
    <property type="component" value="Unassembled WGS sequence"/>
</dbReference>
<dbReference type="InterPro" id="IPR017585">
    <property type="entry name" value="SAF_FlgA"/>
</dbReference>
<reference evidence="6 7" key="1">
    <citation type="submission" date="2017-03" db="EMBL/GenBank/DDBJ databases">
        <title>Lifting the veil on microbial sulfur biogeochemistry in mining wastewaters.</title>
        <authorList>
            <person name="Kantor R.S."/>
            <person name="Colenbrander Nelson T."/>
            <person name="Marshall S."/>
            <person name="Bennett D."/>
            <person name="Apte S."/>
            <person name="Camacho D."/>
            <person name="Thomas B.C."/>
            <person name="Warren L.A."/>
            <person name="Banfield J.F."/>
        </authorList>
    </citation>
    <scope>NUCLEOTIDE SEQUENCE [LARGE SCALE GENOMIC DNA]</scope>
    <source>
        <strain evidence="6">32-68-21</strain>
    </source>
</reference>
<evidence type="ECO:0000313" key="7">
    <source>
        <dbReference type="Proteomes" id="UP000216147"/>
    </source>
</evidence>
<dbReference type="GO" id="GO:0042597">
    <property type="term" value="C:periplasmic space"/>
    <property type="evidence" value="ECO:0007669"/>
    <property type="project" value="UniProtKB-SubCell"/>
</dbReference>
<dbReference type="EMBL" id="NCEQ01000001">
    <property type="protein sequence ID" value="OYX58865.1"/>
    <property type="molecule type" value="Genomic_DNA"/>
</dbReference>
<accession>A0A258HPE0</accession>
<dbReference type="NCBIfam" id="TIGR03170">
    <property type="entry name" value="flgA_cterm"/>
    <property type="match status" value="1"/>
</dbReference>